<gene>
    <name evidence="1" type="ordered locus">Tresu_2573</name>
</gene>
<keyword evidence="2" id="KW-1185">Reference proteome</keyword>
<sequence>MSEQENSETKIVPVDIEVLLKHGLIINPNDDIKVVVYSSEEEDAS</sequence>
<dbReference type="Proteomes" id="UP000006852">
    <property type="component" value="Plasmid pTRESU01"/>
</dbReference>
<name>F2NYD6_TRES6</name>
<proteinExistence type="predicted"/>
<keyword evidence="1" id="KW-0614">Plasmid</keyword>
<dbReference type="AlphaFoldDB" id="F2NYD6"/>
<dbReference type="GeneID" id="302999977"/>
<dbReference type="RefSeq" id="WP_013702685.1">
    <property type="nucleotide sequence ID" value="NC_015386.1"/>
</dbReference>
<evidence type="ECO:0000313" key="1">
    <source>
        <dbReference type="EMBL" id="AEB15435.1"/>
    </source>
</evidence>
<reference evidence="2" key="1">
    <citation type="submission" date="2011-04" db="EMBL/GenBank/DDBJ databases">
        <title>The complete genome of plasmid of Treponema succinifaciens DSM 2489.</title>
        <authorList>
            <person name="Lucas S."/>
            <person name="Copeland A."/>
            <person name="Lapidus A."/>
            <person name="Bruce D."/>
            <person name="Goodwin L."/>
            <person name="Pitluck S."/>
            <person name="Peters L."/>
            <person name="Kyrpides N."/>
            <person name="Mavromatis K."/>
            <person name="Ivanova N."/>
            <person name="Ovchinnikova G."/>
            <person name="Teshima H."/>
            <person name="Detter J.C."/>
            <person name="Tapia R."/>
            <person name="Han C."/>
            <person name="Land M."/>
            <person name="Hauser L."/>
            <person name="Markowitz V."/>
            <person name="Cheng J.-F."/>
            <person name="Hugenholtz P."/>
            <person name="Woyke T."/>
            <person name="Wu D."/>
            <person name="Gronow S."/>
            <person name="Wellnitz S."/>
            <person name="Brambilla E."/>
            <person name="Klenk H.-P."/>
            <person name="Eisen J.A."/>
        </authorList>
    </citation>
    <scope>NUCLEOTIDE SEQUENCE [LARGE SCALE GENOMIC DNA]</scope>
    <source>
        <strain evidence="2">ATCC 33096 / DSM 2489 / 6091</strain>
        <plasmid evidence="2">Plasmid pTRESU01</plasmid>
    </source>
</reference>
<dbReference type="EMBL" id="CP002632">
    <property type="protein sequence ID" value="AEB15435.1"/>
    <property type="molecule type" value="Genomic_DNA"/>
</dbReference>
<dbReference type="HOGENOM" id="CLU_3206613_0_0_12"/>
<geneLocation type="plasmid" evidence="1 2">
    <name>pTRESU01</name>
</geneLocation>
<evidence type="ECO:0000313" key="2">
    <source>
        <dbReference type="Proteomes" id="UP000006852"/>
    </source>
</evidence>
<dbReference type="KEGG" id="tsu:Tresu_2573"/>
<organism evidence="1 2">
    <name type="scientific">Treponema succinifaciens (strain ATCC 33096 / DSM 2489 / 6091)</name>
    <dbReference type="NCBI Taxonomy" id="869209"/>
    <lineage>
        <taxon>Bacteria</taxon>
        <taxon>Pseudomonadati</taxon>
        <taxon>Spirochaetota</taxon>
        <taxon>Spirochaetia</taxon>
        <taxon>Spirochaetales</taxon>
        <taxon>Treponemataceae</taxon>
        <taxon>Treponema</taxon>
    </lineage>
</organism>
<accession>F2NYD6</accession>
<protein>
    <submittedName>
        <fullName evidence="1">Uncharacterized protein</fullName>
    </submittedName>
</protein>